<protein>
    <submittedName>
        <fullName evidence="7">Toxin biosynthesis protein</fullName>
    </submittedName>
</protein>
<dbReference type="AlphaFoldDB" id="A0A1J7J6V4"/>
<dbReference type="PANTHER" id="PTHR20883">
    <property type="entry name" value="PHYTANOYL-COA DIOXYGENASE DOMAIN CONTAINING 1"/>
    <property type="match status" value="1"/>
</dbReference>
<evidence type="ECO:0000256" key="1">
    <source>
        <dbReference type="ARBA" id="ARBA00001962"/>
    </source>
</evidence>
<evidence type="ECO:0000256" key="4">
    <source>
        <dbReference type="ARBA" id="ARBA00022964"/>
    </source>
</evidence>
<comment type="cofactor">
    <cofactor evidence="1">
        <name>Fe cation</name>
        <dbReference type="ChEBI" id="CHEBI:24875"/>
    </cofactor>
</comment>
<evidence type="ECO:0000256" key="2">
    <source>
        <dbReference type="ARBA" id="ARBA00005830"/>
    </source>
</evidence>
<evidence type="ECO:0000313" key="7">
    <source>
        <dbReference type="EMBL" id="OIW35099.1"/>
    </source>
</evidence>
<dbReference type="PANTHER" id="PTHR20883:SF19">
    <property type="entry name" value="MULTIFUNCTIONAL DIOXYGENASE AUSE"/>
    <property type="match status" value="1"/>
</dbReference>
<dbReference type="STRING" id="1408157.A0A1J7J6V4"/>
<evidence type="ECO:0000256" key="5">
    <source>
        <dbReference type="ARBA" id="ARBA00023002"/>
    </source>
</evidence>
<gene>
    <name evidence="7" type="ORF">CONLIGDRAFT_665753</name>
</gene>
<dbReference type="InParanoid" id="A0A1J7J6V4"/>
<dbReference type="GO" id="GO:0051213">
    <property type="term" value="F:dioxygenase activity"/>
    <property type="evidence" value="ECO:0007669"/>
    <property type="project" value="UniProtKB-KW"/>
</dbReference>
<comment type="similarity">
    <text evidence="2">Belongs to the PhyH family.</text>
</comment>
<accession>A0A1J7J6V4</accession>
<dbReference type="EMBL" id="KV875093">
    <property type="protein sequence ID" value="OIW35099.1"/>
    <property type="molecule type" value="Genomic_DNA"/>
</dbReference>
<evidence type="ECO:0000313" key="8">
    <source>
        <dbReference type="Proteomes" id="UP000182658"/>
    </source>
</evidence>
<reference evidence="7 8" key="1">
    <citation type="submission" date="2016-10" db="EMBL/GenBank/DDBJ databases">
        <title>Draft genome sequence of Coniochaeta ligniaria NRRL30616, a lignocellulolytic fungus for bioabatement of inhibitors in plant biomass hydrolysates.</title>
        <authorList>
            <consortium name="DOE Joint Genome Institute"/>
            <person name="Jimenez D.J."/>
            <person name="Hector R.E."/>
            <person name="Riley R."/>
            <person name="Sun H."/>
            <person name="Grigoriev I.V."/>
            <person name="Van Elsas J.D."/>
            <person name="Nichols N.N."/>
        </authorList>
    </citation>
    <scope>NUCLEOTIDE SEQUENCE [LARGE SCALE GENOMIC DNA]</scope>
    <source>
        <strain evidence="7 8">NRRL 30616</strain>
    </source>
</reference>
<dbReference type="Proteomes" id="UP000182658">
    <property type="component" value="Unassembled WGS sequence"/>
</dbReference>
<keyword evidence="5" id="KW-0560">Oxidoreductase</keyword>
<dbReference type="Gene3D" id="2.60.120.620">
    <property type="entry name" value="q2cbj1_9rhob like domain"/>
    <property type="match status" value="1"/>
</dbReference>
<proteinExistence type="inferred from homology"/>
<keyword evidence="6" id="KW-0408">Iron</keyword>
<sequence length="289" mass="32218">MPSASTKGGLQRVKSDVGVERILEIVGQDGGVIIESFLSPEEVLAFNKELDPAIAKLEPGSTHKEDKFIAEFHGDETKRLTNLVTHSKIFREKILEMEIAHDLAKTVFEEDAGSYWMTTAQVIEIGPGNKAQTLHRDLENTRPYVDMGPSGPEAMINFLIALSDFEEENGATRVIPQSNHWPDFNDRGTPEMTIPAEMKAGDCLFISGKVVHGGGENRTTAVHRRGVAFTFQPSFLTPEEAYPFLVDMETVRQMSKRAQRMIGFRSQYPKGSPGLWQSDYKEIADYIGL</sequence>
<keyword evidence="3" id="KW-0479">Metal-binding</keyword>
<keyword evidence="8" id="KW-1185">Reference proteome</keyword>
<dbReference type="OrthoDB" id="445007at2759"/>
<dbReference type="GO" id="GO:0046872">
    <property type="term" value="F:metal ion binding"/>
    <property type="evidence" value="ECO:0007669"/>
    <property type="project" value="UniProtKB-KW"/>
</dbReference>
<keyword evidence="4" id="KW-0223">Dioxygenase</keyword>
<dbReference type="SUPFAM" id="SSF51197">
    <property type="entry name" value="Clavaminate synthase-like"/>
    <property type="match status" value="1"/>
</dbReference>
<evidence type="ECO:0000256" key="6">
    <source>
        <dbReference type="ARBA" id="ARBA00023004"/>
    </source>
</evidence>
<organism evidence="7 8">
    <name type="scientific">Coniochaeta ligniaria NRRL 30616</name>
    <dbReference type="NCBI Taxonomy" id="1408157"/>
    <lineage>
        <taxon>Eukaryota</taxon>
        <taxon>Fungi</taxon>
        <taxon>Dikarya</taxon>
        <taxon>Ascomycota</taxon>
        <taxon>Pezizomycotina</taxon>
        <taxon>Sordariomycetes</taxon>
        <taxon>Sordariomycetidae</taxon>
        <taxon>Coniochaetales</taxon>
        <taxon>Coniochaetaceae</taxon>
        <taxon>Coniochaeta</taxon>
    </lineage>
</organism>
<name>A0A1J7J6V4_9PEZI</name>
<dbReference type="Pfam" id="PF05721">
    <property type="entry name" value="PhyH"/>
    <property type="match status" value="1"/>
</dbReference>
<dbReference type="InterPro" id="IPR008775">
    <property type="entry name" value="Phytyl_CoA_dOase-like"/>
</dbReference>
<evidence type="ECO:0000256" key="3">
    <source>
        <dbReference type="ARBA" id="ARBA00022723"/>
    </source>
</evidence>